<dbReference type="Proteomes" id="UP001175271">
    <property type="component" value="Unassembled WGS sequence"/>
</dbReference>
<evidence type="ECO:0000313" key="5">
    <source>
        <dbReference type="Proteomes" id="UP001175271"/>
    </source>
</evidence>
<keyword evidence="2" id="KW-0344">Guanine-nucleotide releasing factor</keyword>
<dbReference type="AlphaFoldDB" id="A0AA39LR90"/>
<accession>A0AA39LR90</accession>
<dbReference type="SUPFAM" id="SSF50978">
    <property type="entry name" value="WD40 repeat-like"/>
    <property type="match status" value="1"/>
</dbReference>
<keyword evidence="5" id="KW-1185">Reference proteome</keyword>
<dbReference type="InterPro" id="IPR036322">
    <property type="entry name" value="WD40_repeat_dom_sf"/>
</dbReference>
<feature type="compositionally biased region" description="Acidic residues" evidence="3">
    <location>
        <begin position="674"/>
        <end position="688"/>
    </location>
</feature>
<gene>
    <name evidence="4" type="ORF">QR680_018585</name>
</gene>
<dbReference type="PANTHER" id="PTHR12877:SF15">
    <property type="entry name" value="RHO GUANINE NUCLEOTIDE EXCHANGE FACTOR 17"/>
    <property type="match status" value="1"/>
</dbReference>
<dbReference type="GO" id="GO:0030036">
    <property type="term" value="P:actin cytoskeleton organization"/>
    <property type="evidence" value="ECO:0007669"/>
    <property type="project" value="TreeGrafter"/>
</dbReference>
<sequence>MLRIWDCFLLEGPKVLFRFAIALLGIHEPEILDKSDTISVMKVLKAAVKLTYDIDGLIKMAFDELSPFPTREQLHAKQLSYLEVLHERLNKRQQIRNQLNLMKFPSSSALLSNHLRDFPIERITFSRHLSGVGYVLAGHHKKGRLAIIRMTAEKAYMTALNIEFDCRVVSMVIVQADMAFVSLLSGYVVALHLQDNQCTTLWELKLNDVALKLVHSENRVYAALANGTLTVLENVFEHTPSALDLYHIPIGAAPITDAIIVDDHLWLAVACKIVILHRFTLTTVGSIYVASSANGSAIPMFDKIRSFSHSHHGVWLMTAHSSLVQLWKEEECVLLYDITYDHSHRKPSFDDSDEPSPVEINSLLYHDDTVWVGTTDGYLLLYAVSPIHEEVQRKCSDVLFALYKYPPGRRLSPSSNYSSEIPIHKQPTYYIPTLKETQHEEHTSVNEYPESERRTRKISVIIDQNTKKYSVSVAPMRNSSDDHLMHKAQEKMRSGSVGALAFGQRPTENSLRVAAARRRSLAKGSSLDSNSSVFSSEEPCPMSHVLDRKYKKQASPLGSTHSMESHDEIFEISSIGENPPSPKKTAFGLVSDKLDDKDGPPPTPNPQIPLRKLSCRAFGTFPLTAVPGDRSSPENRSVTSQESPLYEVQPKLRRKDLDFDETLVVAVKEPEHEDAGDDDAFKEDDEEKPPEIECEVKSSLSLSLLMKLKISDKPVKCIEVTKFKDEDIIVTGSGDYGDDEAILRWMKESKTGLWINDPLVDNSIRCRARTMFSVPSASHRDDVNERICLTP</sequence>
<dbReference type="GO" id="GO:0005085">
    <property type="term" value="F:guanyl-nucleotide exchange factor activity"/>
    <property type="evidence" value="ECO:0007669"/>
    <property type="project" value="UniProtKB-KW"/>
</dbReference>
<feature type="compositionally biased region" description="Low complexity" evidence="3">
    <location>
        <begin position="525"/>
        <end position="536"/>
    </location>
</feature>
<name>A0AA39LR90_9BILA</name>
<dbReference type="SUPFAM" id="SSF47923">
    <property type="entry name" value="Ypt/Rab-GAP domain of gyp1p"/>
    <property type="match status" value="1"/>
</dbReference>
<feature type="region of interest" description="Disordered" evidence="3">
    <location>
        <begin position="669"/>
        <end position="691"/>
    </location>
</feature>
<feature type="region of interest" description="Disordered" evidence="3">
    <location>
        <begin position="624"/>
        <end position="645"/>
    </location>
</feature>
<evidence type="ECO:0008006" key="6">
    <source>
        <dbReference type="Google" id="ProtNLM"/>
    </source>
</evidence>
<dbReference type="PANTHER" id="PTHR12877">
    <property type="entry name" value="RHO GUANINE NUCLEOTIDE EXCHANGE FACTOR"/>
    <property type="match status" value="1"/>
</dbReference>
<evidence type="ECO:0000256" key="2">
    <source>
        <dbReference type="ARBA" id="ARBA00022658"/>
    </source>
</evidence>
<dbReference type="InterPro" id="IPR039919">
    <property type="entry name" value="ARHGEF10/ARHGEF17"/>
</dbReference>
<dbReference type="EMBL" id="JAUCMV010000004">
    <property type="protein sequence ID" value="KAK0406460.1"/>
    <property type="molecule type" value="Genomic_DNA"/>
</dbReference>
<feature type="compositionally biased region" description="Polar residues" evidence="3">
    <location>
        <begin position="634"/>
        <end position="643"/>
    </location>
</feature>
<feature type="region of interest" description="Disordered" evidence="3">
    <location>
        <begin position="521"/>
        <end position="541"/>
    </location>
</feature>
<protein>
    <recommendedName>
        <fullName evidence="6">Rab-GAP TBC domain-containing protein</fullName>
    </recommendedName>
</protein>
<dbReference type="Pfam" id="PF19056">
    <property type="entry name" value="WD40_2"/>
    <property type="match status" value="1"/>
</dbReference>
<dbReference type="Gene3D" id="1.10.472.80">
    <property type="entry name" value="Ypt/Rab-GAP domain of gyp1p, domain 3"/>
    <property type="match status" value="1"/>
</dbReference>
<reference evidence="4" key="1">
    <citation type="submission" date="2023-06" db="EMBL/GenBank/DDBJ databases">
        <title>Genomic analysis of the entomopathogenic nematode Steinernema hermaphroditum.</title>
        <authorList>
            <person name="Schwarz E.M."/>
            <person name="Heppert J.K."/>
            <person name="Baniya A."/>
            <person name="Schwartz H.T."/>
            <person name="Tan C.-H."/>
            <person name="Antoshechkin I."/>
            <person name="Sternberg P.W."/>
            <person name="Goodrich-Blair H."/>
            <person name="Dillman A.R."/>
        </authorList>
    </citation>
    <scope>NUCLEOTIDE SEQUENCE</scope>
    <source>
        <strain evidence="4">PS9179</strain>
        <tissue evidence="4">Whole animal</tissue>
    </source>
</reference>
<feature type="region of interest" description="Disordered" evidence="3">
    <location>
        <begin position="573"/>
        <end position="610"/>
    </location>
</feature>
<organism evidence="4 5">
    <name type="scientific">Steinernema hermaphroditum</name>
    <dbReference type="NCBI Taxonomy" id="289476"/>
    <lineage>
        <taxon>Eukaryota</taxon>
        <taxon>Metazoa</taxon>
        <taxon>Ecdysozoa</taxon>
        <taxon>Nematoda</taxon>
        <taxon>Chromadorea</taxon>
        <taxon>Rhabditida</taxon>
        <taxon>Tylenchina</taxon>
        <taxon>Panagrolaimomorpha</taxon>
        <taxon>Strongyloidoidea</taxon>
        <taxon>Steinernematidae</taxon>
        <taxon>Steinernema</taxon>
    </lineage>
</organism>
<comment type="caution">
    <text evidence="4">The sequence shown here is derived from an EMBL/GenBank/DDBJ whole genome shotgun (WGS) entry which is preliminary data.</text>
</comment>
<evidence type="ECO:0000256" key="1">
    <source>
        <dbReference type="ARBA" id="ARBA00022553"/>
    </source>
</evidence>
<keyword evidence="1" id="KW-0597">Phosphoprotein</keyword>
<proteinExistence type="predicted"/>
<evidence type="ECO:0000313" key="4">
    <source>
        <dbReference type="EMBL" id="KAK0406460.1"/>
    </source>
</evidence>
<evidence type="ECO:0000256" key="3">
    <source>
        <dbReference type="SAM" id="MobiDB-lite"/>
    </source>
</evidence>
<dbReference type="InterPro" id="IPR035969">
    <property type="entry name" value="Rab-GAP_TBC_sf"/>
</dbReference>